<dbReference type="Proteomes" id="UP000800039">
    <property type="component" value="Unassembled WGS sequence"/>
</dbReference>
<dbReference type="OrthoDB" id="4133832at2759"/>
<organism evidence="2 3">
    <name type="scientific">Cucurbitaria berberidis CBS 394.84</name>
    <dbReference type="NCBI Taxonomy" id="1168544"/>
    <lineage>
        <taxon>Eukaryota</taxon>
        <taxon>Fungi</taxon>
        <taxon>Dikarya</taxon>
        <taxon>Ascomycota</taxon>
        <taxon>Pezizomycotina</taxon>
        <taxon>Dothideomycetes</taxon>
        <taxon>Pleosporomycetidae</taxon>
        <taxon>Pleosporales</taxon>
        <taxon>Pleosporineae</taxon>
        <taxon>Cucurbitariaceae</taxon>
        <taxon>Cucurbitaria</taxon>
    </lineage>
</organism>
<dbReference type="RefSeq" id="XP_040791380.1">
    <property type="nucleotide sequence ID" value="XM_040938708.1"/>
</dbReference>
<dbReference type="AlphaFoldDB" id="A0A9P4GP87"/>
<dbReference type="GeneID" id="63855965"/>
<comment type="caution">
    <text evidence="2">The sequence shown here is derived from an EMBL/GenBank/DDBJ whole genome shotgun (WGS) entry which is preliminary data.</text>
</comment>
<protein>
    <recommendedName>
        <fullName evidence="1">F-box domain-containing protein</fullName>
    </recommendedName>
</protein>
<evidence type="ECO:0000313" key="3">
    <source>
        <dbReference type="Proteomes" id="UP000800039"/>
    </source>
</evidence>
<sequence length="259" mass="29950">MHKIMSEPAGIPDSSVQPSMHPQGFRLLDLPGELRNKIYSSCTENHVVDLDKTSLKRYTFLGLTQTCSQIRTEFRQLYMAQTSIHTCMAWHSNEVHFWPPKRFIQTFYALAEPQVMETYRGDLKLTVYRVYGGQLIHVNNAIQLIIVAPCMQLRFAYDETFALVYHAINQLNDQLNATADQKNTVWRNIVATSIRSIRILFFRLETALIFETDEKTAREAQAWWAEGELPIMDSLRVLFIWESIGSSSQSVSLKRHAFE</sequence>
<dbReference type="EMBL" id="ML976615">
    <property type="protein sequence ID" value="KAF1848817.1"/>
    <property type="molecule type" value="Genomic_DNA"/>
</dbReference>
<dbReference type="InterPro" id="IPR001810">
    <property type="entry name" value="F-box_dom"/>
</dbReference>
<gene>
    <name evidence="2" type="ORF">K460DRAFT_81195</name>
</gene>
<feature type="domain" description="F-box" evidence="1">
    <location>
        <begin position="19"/>
        <end position="76"/>
    </location>
</feature>
<dbReference type="Pfam" id="PF13013">
    <property type="entry name" value="F-box-like_2"/>
    <property type="match status" value="1"/>
</dbReference>
<name>A0A9P4GP87_9PLEO</name>
<keyword evidence="3" id="KW-1185">Reference proteome</keyword>
<reference evidence="2" key="1">
    <citation type="submission" date="2020-01" db="EMBL/GenBank/DDBJ databases">
        <authorList>
            <consortium name="DOE Joint Genome Institute"/>
            <person name="Haridas S."/>
            <person name="Albert R."/>
            <person name="Binder M."/>
            <person name="Bloem J."/>
            <person name="Labutti K."/>
            <person name="Salamov A."/>
            <person name="Andreopoulos B."/>
            <person name="Baker S.E."/>
            <person name="Barry K."/>
            <person name="Bills G."/>
            <person name="Bluhm B.H."/>
            <person name="Cannon C."/>
            <person name="Castanera R."/>
            <person name="Culley D.E."/>
            <person name="Daum C."/>
            <person name="Ezra D."/>
            <person name="Gonzalez J.B."/>
            <person name="Henrissat B."/>
            <person name="Kuo A."/>
            <person name="Liang C."/>
            <person name="Lipzen A."/>
            <person name="Lutzoni F."/>
            <person name="Magnuson J."/>
            <person name="Mondo S."/>
            <person name="Nolan M."/>
            <person name="Ohm R."/>
            <person name="Pangilinan J."/>
            <person name="Park H.-J."/>
            <person name="Ramirez L."/>
            <person name="Alfaro M."/>
            <person name="Sun H."/>
            <person name="Tritt A."/>
            <person name="Yoshinaga Y."/>
            <person name="Zwiers L.-H."/>
            <person name="Turgeon B.G."/>
            <person name="Goodwin S.B."/>
            <person name="Spatafora J.W."/>
            <person name="Crous P.W."/>
            <person name="Grigoriev I.V."/>
        </authorList>
    </citation>
    <scope>NUCLEOTIDE SEQUENCE</scope>
    <source>
        <strain evidence="2">CBS 394.84</strain>
    </source>
</reference>
<evidence type="ECO:0000259" key="1">
    <source>
        <dbReference type="Pfam" id="PF13013"/>
    </source>
</evidence>
<proteinExistence type="predicted"/>
<evidence type="ECO:0000313" key="2">
    <source>
        <dbReference type="EMBL" id="KAF1848817.1"/>
    </source>
</evidence>
<accession>A0A9P4GP87</accession>